<dbReference type="PANTHER" id="PTHR12377:SF0">
    <property type="entry name" value="CYTOSOLIC IRON-SULFUR ASSEMBLY COMPONENT 2B"/>
    <property type="match status" value="1"/>
</dbReference>
<evidence type="ECO:0000313" key="4">
    <source>
        <dbReference type="EMBL" id="KUI54732.1"/>
    </source>
</evidence>
<dbReference type="InterPro" id="IPR034904">
    <property type="entry name" value="FSCA_dom_sf"/>
</dbReference>
<accession>A0A194USR1</accession>
<evidence type="ECO:0000256" key="2">
    <source>
        <dbReference type="ARBA" id="ARBA00022829"/>
    </source>
</evidence>
<dbReference type="GO" id="GO:0051604">
    <property type="term" value="P:protein maturation"/>
    <property type="evidence" value="ECO:0007669"/>
    <property type="project" value="InterPro"/>
</dbReference>
<dbReference type="GO" id="GO:0007059">
    <property type="term" value="P:chromosome segregation"/>
    <property type="evidence" value="ECO:0007669"/>
    <property type="project" value="UniProtKB-KW"/>
</dbReference>
<keyword evidence="5" id="KW-1185">Reference proteome</keyword>
<evidence type="ECO:0008006" key="6">
    <source>
        <dbReference type="Google" id="ProtNLM"/>
    </source>
</evidence>
<feature type="region of interest" description="Disordered" evidence="3">
    <location>
        <begin position="1"/>
        <end position="42"/>
    </location>
</feature>
<dbReference type="STRING" id="694573.A0A194USR1"/>
<sequence length="213" mass="23189">MTELQNANPTIINLSELPTRRRQKGAARHGSDELDAFNPRPPHWNKLSSDIFGGYGTESDSDGYAAGDPIDEQEIYDLISTIADPEHPLTLGQLAVVNLPDIRIHPSPIPGVGPDLDTVTTVTVDLTPTVNHCSLATIIGLAVRVRLESCLPPNYRVDVSMKDGSHAQDDQVNKQLADKERVAAALENDTLKRTLDTMMETCVNGYASDMDSD</sequence>
<proteinExistence type="inferred from homology"/>
<evidence type="ECO:0000256" key="1">
    <source>
        <dbReference type="ARBA" id="ARBA00010381"/>
    </source>
</evidence>
<dbReference type="AlphaFoldDB" id="A0A194USR1"/>
<dbReference type="Proteomes" id="UP000078576">
    <property type="component" value="Unassembled WGS sequence"/>
</dbReference>
<dbReference type="FunFam" id="3.30.300.130:FF:000004">
    <property type="entry name" value="cytosolic iron-sulfur assembly component 2A"/>
    <property type="match status" value="1"/>
</dbReference>
<dbReference type="InterPro" id="IPR039796">
    <property type="entry name" value="MIP18"/>
</dbReference>
<dbReference type="Gene3D" id="3.30.300.130">
    <property type="entry name" value="Fe-S cluster assembly (FSCA)"/>
    <property type="match status" value="1"/>
</dbReference>
<dbReference type="PANTHER" id="PTHR12377">
    <property type="entry name" value="CYTOSOLIC IRON-SULFUR ASSEMBLY COMPONENT 2B-RELATED"/>
    <property type="match status" value="1"/>
</dbReference>
<evidence type="ECO:0000313" key="5">
    <source>
        <dbReference type="Proteomes" id="UP000078576"/>
    </source>
</evidence>
<dbReference type="GO" id="GO:0097361">
    <property type="term" value="C:cytosolic [4Fe-4S] assembly targeting complex"/>
    <property type="evidence" value="ECO:0007669"/>
    <property type="project" value="EnsemblFungi"/>
</dbReference>
<dbReference type="Gene3D" id="6.10.250.1280">
    <property type="match status" value="1"/>
</dbReference>
<keyword evidence="2" id="KW-0159">Chromosome partition</keyword>
<name>A0A194USR1_CYTMA</name>
<protein>
    <recommendedName>
        <fullName evidence="6">MIP18 family-like domain-containing protein</fullName>
    </recommendedName>
</protein>
<organism evidence="4 5">
    <name type="scientific">Cytospora mali</name>
    <name type="common">Apple Valsa canker fungus</name>
    <name type="synonym">Valsa mali</name>
    <dbReference type="NCBI Taxonomy" id="578113"/>
    <lineage>
        <taxon>Eukaryota</taxon>
        <taxon>Fungi</taxon>
        <taxon>Dikarya</taxon>
        <taxon>Ascomycota</taxon>
        <taxon>Pezizomycotina</taxon>
        <taxon>Sordariomycetes</taxon>
        <taxon>Sordariomycetidae</taxon>
        <taxon>Diaporthales</taxon>
        <taxon>Cytosporaceae</taxon>
        <taxon>Cytospora</taxon>
    </lineage>
</organism>
<gene>
    <name evidence="4" type="ORF">VP1G_02004</name>
</gene>
<dbReference type="OrthoDB" id="2746at2759"/>
<evidence type="ECO:0000256" key="3">
    <source>
        <dbReference type="SAM" id="MobiDB-lite"/>
    </source>
</evidence>
<feature type="compositionally biased region" description="Polar residues" evidence="3">
    <location>
        <begin position="1"/>
        <end position="13"/>
    </location>
</feature>
<dbReference type="EMBL" id="KN714675">
    <property type="protein sequence ID" value="KUI54732.1"/>
    <property type="molecule type" value="Genomic_DNA"/>
</dbReference>
<comment type="similarity">
    <text evidence="1">Belongs to the MIP18 family.</text>
</comment>
<dbReference type="GO" id="GO:0016226">
    <property type="term" value="P:iron-sulfur cluster assembly"/>
    <property type="evidence" value="ECO:0007669"/>
    <property type="project" value="EnsemblFungi"/>
</dbReference>
<reference evidence="5" key="1">
    <citation type="submission" date="2014-12" db="EMBL/GenBank/DDBJ databases">
        <title>Genome Sequence of Valsa Canker Pathogens Uncovers a Specific Adaption of Colonization on Woody Bark.</title>
        <authorList>
            <person name="Yin Z."/>
            <person name="Liu H."/>
            <person name="Gao X."/>
            <person name="Li Z."/>
            <person name="Song N."/>
            <person name="Ke X."/>
            <person name="Dai Q."/>
            <person name="Wu Y."/>
            <person name="Sun Y."/>
            <person name="Xu J.-R."/>
            <person name="Kang Z.K."/>
            <person name="Wang L."/>
            <person name="Huang L."/>
        </authorList>
    </citation>
    <scope>NUCLEOTIDE SEQUENCE [LARGE SCALE GENOMIC DNA]</scope>
    <source>
        <strain evidence="5">SXYL134</strain>
    </source>
</reference>
<dbReference type="SUPFAM" id="SSF117916">
    <property type="entry name" value="Fe-S cluster assembly (FSCA) domain-like"/>
    <property type="match status" value="1"/>
</dbReference>